<keyword evidence="1" id="KW-0560">Oxidoreductase</keyword>
<dbReference type="Proteomes" id="UP001500994">
    <property type="component" value="Unassembled WGS sequence"/>
</dbReference>
<keyword evidence="2" id="KW-0503">Monooxygenase</keyword>
<feature type="domain" description="Luciferase-like" evidence="3">
    <location>
        <begin position="63"/>
        <end position="347"/>
    </location>
</feature>
<dbReference type="Pfam" id="PF00296">
    <property type="entry name" value="Bac_luciferase"/>
    <property type="match status" value="1"/>
</dbReference>
<evidence type="ECO:0000259" key="3">
    <source>
        <dbReference type="Pfam" id="PF00296"/>
    </source>
</evidence>
<dbReference type="InterPro" id="IPR036661">
    <property type="entry name" value="Luciferase-like_sf"/>
</dbReference>
<reference evidence="5" key="1">
    <citation type="journal article" date="2019" name="Int. J. Syst. Evol. Microbiol.">
        <title>The Global Catalogue of Microorganisms (GCM) 10K type strain sequencing project: providing services to taxonomists for standard genome sequencing and annotation.</title>
        <authorList>
            <consortium name="The Broad Institute Genomics Platform"/>
            <consortium name="The Broad Institute Genome Sequencing Center for Infectious Disease"/>
            <person name="Wu L."/>
            <person name="Ma J."/>
        </authorList>
    </citation>
    <scope>NUCLEOTIDE SEQUENCE [LARGE SCALE GENOMIC DNA]</scope>
    <source>
        <strain evidence="5">JCM 16374</strain>
    </source>
</reference>
<dbReference type="Gene3D" id="3.20.20.30">
    <property type="entry name" value="Luciferase-like domain"/>
    <property type="match status" value="1"/>
</dbReference>
<organism evidence="4 5">
    <name type="scientific">Streptomyces lunalinharesii</name>
    <dbReference type="NCBI Taxonomy" id="333384"/>
    <lineage>
        <taxon>Bacteria</taxon>
        <taxon>Bacillati</taxon>
        <taxon>Actinomycetota</taxon>
        <taxon>Actinomycetes</taxon>
        <taxon>Kitasatosporales</taxon>
        <taxon>Streptomycetaceae</taxon>
        <taxon>Streptomyces</taxon>
    </lineage>
</organism>
<dbReference type="RefSeq" id="WP_344583956.1">
    <property type="nucleotide sequence ID" value="NZ_BAAARK010000048.1"/>
</dbReference>
<proteinExistence type="predicted"/>
<dbReference type="PANTHER" id="PTHR30137">
    <property type="entry name" value="LUCIFERASE-LIKE MONOOXYGENASE"/>
    <property type="match status" value="1"/>
</dbReference>
<evidence type="ECO:0000256" key="1">
    <source>
        <dbReference type="ARBA" id="ARBA00023002"/>
    </source>
</evidence>
<evidence type="ECO:0000313" key="4">
    <source>
        <dbReference type="EMBL" id="GAA2689299.1"/>
    </source>
</evidence>
<gene>
    <name evidence="4" type="ORF">GCM10009864_74050</name>
</gene>
<dbReference type="InterPro" id="IPR050766">
    <property type="entry name" value="Bact_Lucif_Oxidored"/>
</dbReference>
<keyword evidence="5" id="KW-1185">Reference proteome</keyword>
<evidence type="ECO:0000256" key="2">
    <source>
        <dbReference type="ARBA" id="ARBA00023033"/>
    </source>
</evidence>
<dbReference type="InterPro" id="IPR011251">
    <property type="entry name" value="Luciferase-like_dom"/>
</dbReference>
<name>A0ABP6FCQ0_9ACTN</name>
<accession>A0ABP6FCQ0</accession>
<protein>
    <submittedName>
        <fullName evidence="4">LLM class flavin-dependent oxidoreductase</fullName>
    </submittedName>
</protein>
<comment type="caution">
    <text evidence="4">The sequence shown here is derived from an EMBL/GenBank/DDBJ whole genome shotgun (WGS) entry which is preliminary data.</text>
</comment>
<dbReference type="PANTHER" id="PTHR30137:SF8">
    <property type="entry name" value="BLR5498 PROTEIN"/>
    <property type="match status" value="1"/>
</dbReference>
<dbReference type="NCBIfam" id="TIGR04020">
    <property type="entry name" value="seco_metab_LLM"/>
    <property type="match status" value="1"/>
</dbReference>
<dbReference type="InterPro" id="IPR024011">
    <property type="entry name" value="Biosynth_lucif-like_mOase_dom"/>
</dbReference>
<evidence type="ECO:0000313" key="5">
    <source>
        <dbReference type="Proteomes" id="UP001500994"/>
    </source>
</evidence>
<dbReference type="EMBL" id="BAAARK010000048">
    <property type="protein sequence ID" value="GAA2689299.1"/>
    <property type="molecule type" value="Genomic_DNA"/>
</dbReference>
<dbReference type="SUPFAM" id="SSF51679">
    <property type="entry name" value="Bacterial luciferase-like"/>
    <property type="match status" value="1"/>
</dbReference>
<sequence>MTELSQRLQALTPEQRKRLNENMRRRDARAKAPAVETVAEPAPLPDRQSLYFFASATAHEAVDYYPLVLRAAALADRAGLHAIWLPERHFVDFGGFSPNPAVLGAAVAATTQRLGIRAGSVAAPLQHPARISEDWALVDNLSGGRVGISFASGWHPDDFVLAREGYADRREVTARTMEQVRAHWRGEAVRYPTTAGGEAEVRTQPRPVQAELPVWLTAAGNPTTFESAGRAGYGIMTALLGQTLKKLRENIARYRAAWREAGHEGDGDVVVMVHAHVSDRPDLEEFLRPAMHAYLRSFRSQTTAADQDEEVLLESAYLDFLHGPSLLGTPAKARAVLAELRDAGADEVGHLIDFGLPAADVLAALPQLLALSGGESGIEALEGART</sequence>